<comment type="caution">
    <text evidence="1">The sequence shown here is derived from an EMBL/GenBank/DDBJ whole genome shotgun (WGS) entry which is preliminary data.</text>
</comment>
<protein>
    <submittedName>
        <fullName evidence="1">Uncharacterized protein</fullName>
    </submittedName>
</protein>
<gene>
    <name evidence="1" type="ORF">GCM10008906_23700</name>
</gene>
<evidence type="ECO:0000313" key="2">
    <source>
        <dbReference type="Proteomes" id="UP001501510"/>
    </source>
</evidence>
<accession>A0ABP3USS7</accession>
<keyword evidence="2" id="KW-1185">Reference proteome</keyword>
<evidence type="ECO:0000313" key="1">
    <source>
        <dbReference type="EMBL" id="GAA0741886.1"/>
    </source>
</evidence>
<name>A0ABP3USS7_9CLOT</name>
<proteinExistence type="predicted"/>
<sequence>MLIYKLLLLNLEVAIEKYEGDKFLKLNKKQINTPLYHQTFYKCYHNDMEVKIVWIRHIRQGK</sequence>
<dbReference type="Proteomes" id="UP001501510">
    <property type="component" value="Unassembled WGS sequence"/>
</dbReference>
<dbReference type="EMBL" id="BAAACG010000010">
    <property type="protein sequence ID" value="GAA0741886.1"/>
    <property type="molecule type" value="Genomic_DNA"/>
</dbReference>
<organism evidence="1 2">
    <name type="scientific">Clostridium oceanicum</name>
    <dbReference type="NCBI Taxonomy" id="1543"/>
    <lineage>
        <taxon>Bacteria</taxon>
        <taxon>Bacillati</taxon>
        <taxon>Bacillota</taxon>
        <taxon>Clostridia</taxon>
        <taxon>Eubacteriales</taxon>
        <taxon>Clostridiaceae</taxon>
        <taxon>Clostridium</taxon>
    </lineage>
</organism>
<reference evidence="2" key="1">
    <citation type="journal article" date="2019" name="Int. J. Syst. Evol. Microbiol.">
        <title>The Global Catalogue of Microorganisms (GCM) 10K type strain sequencing project: providing services to taxonomists for standard genome sequencing and annotation.</title>
        <authorList>
            <consortium name="The Broad Institute Genomics Platform"/>
            <consortium name="The Broad Institute Genome Sequencing Center for Infectious Disease"/>
            <person name="Wu L."/>
            <person name="Ma J."/>
        </authorList>
    </citation>
    <scope>NUCLEOTIDE SEQUENCE [LARGE SCALE GENOMIC DNA]</scope>
    <source>
        <strain evidence="2">JCM 1407</strain>
    </source>
</reference>